<dbReference type="Gene3D" id="3.90.226.10">
    <property type="entry name" value="2-enoyl-CoA Hydratase, Chain A, domain 1"/>
    <property type="match status" value="2"/>
</dbReference>
<dbReference type="InterPro" id="IPR029045">
    <property type="entry name" value="ClpP/crotonase-like_dom_sf"/>
</dbReference>
<accession>A0A1M5Z8M8</accession>
<feature type="chain" id="PRO_5012183744" description="SLH domain-containing protein" evidence="1">
    <location>
        <begin position="27"/>
        <end position="579"/>
    </location>
</feature>
<proteinExistence type="predicted"/>
<dbReference type="RefSeq" id="WP_073081643.1">
    <property type="nucleotide sequence ID" value="NZ_FQXV01000015.1"/>
</dbReference>
<dbReference type="Proteomes" id="UP000183995">
    <property type="component" value="Unassembled WGS sequence"/>
</dbReference>
<gene>
    <name evidence="2" type="ORF">SAMN02745823_03377</name>
</gene>
<keyword evidence="3" id="KW-1185">Reference proteome</keyword>
<dbReference type="EMBL" id="FQXV01000015">
    <property type="protein sequence ID" value="SHI20562.1"/>
    <property type="molecule type" value="Genomic_DNA"/>
</dbReference>
<evidence type="ECO:0008006" key="4">
    <source>
        <dbReference type="Google" id="ProtNLM"/>
    </source>
</evidence>
<name>A0A1M5Z8M8_9FIRM</name>
<feature type="signal peptide" evidence="1">
    <location>
        <begin position="1"/>
        <end position="26"/>
    </location>
</feature>
<reference evidence="2 3" key="1">
    <citation type="submission" date="2016-11" db="EMBL/GenBank/DDBJ databases">
        <authorList>
            <person name="Jaros S."/>
            <person name="Januszkiewicz K."/>
            <person name="Wedrychowicz H."/>
        </authorList>
    </citation>
    <scope>NUCLEOTIDE SEQUENCE [LARGE SCALE GENOMIC DNA]</scope>
    <source>
        <strain evidence="2 3">DSM 10068</strain>
    </source>
</reference>
<dbReference type="OrthoDB" id="9812068at2"/>
<protein>
    <recommendedName>
        <fullName evidence="4">SLH domain-containing protein</fullName>
    </recommendedName>
</protein>
<evidence type="ECO:0000313" key="2">
    <source>
        <dbReference type="EMBL" id="SHI20562.1"/>
    </source>
</evidence>
<organism evidence="2 3">
    <name type="scientific">Sporobacter termitidis DSM 10068</name>
    <dbReference type="NCBI Taxonomy" id="1123282"/>
    <lineage>
        <taxon>Bacteria</taxon>
        <taxon>Bacillati</taxon>
        <taxon>Bacillota</taxon>
        <taxon>Clostridia</taxon>
        <taxon>Eubacteriales</taxon>
        <taxon>Oscillospiraceae</taxon>
        <taxon>Sporobacter</taxon>
    </lineage>
</organism>
<sequence length="579" mass="62457">MGKFKKLLYLTGVFFLASALALSAGAEFAGSETGARTEARQADLDYLYTNLKERHPDIYANTPESAFLTRKAEIESRLDTDSNAAYILDLQSLVALIEDSHTQLSISSIAEESRFYPFALNWFDGQWILSAAETARQDLIGAQVTAINGLPMAQVLQRFSIISSADNQVKLRRDFRQSCNAEELYRYTGVVSGDAPLILTLRDSAGQEKDLALNATDSAGLNQLSVAKLSDARKSTPKTAQNSTYYSAMALDGNAYYIQYNKCAEDPELPMETFCARIQAALDAGRYQRVLVDLRNNGGGSDGVIVPLLMLLREELDTTGLQVTALVGEGTFSSGIINAVELQEMGCVLAGEATSGSVDHFGAVNVFQLPNSGLKAQVSSKYIALSGIFDAAAGKGVEPLIPDVVIPQTLKDYMDGRDTCVEKLLADPAGIKPENRASAPLTRSRFIAMLYDAAGSPKQTPEQLPFSDLFGIEWYLPALSWAKDSAVAAGTGSDAFSGARIMTWQEAAVFLVRTVQAINPAPEDMTGSTPPEALLAGAWDEEAIRSAWKWGLLPLNADFTVPPTRAQGEAMAEALHQAK</sequence>
<dbReference type="SUPFAM" id="SSF52096">
    <property type="entry name" value="ClpP/crotonase"/>
    <property type="match status" value="1"/>
</dbReference>
<evidence type="ECO:0000256" key="1">
    <source>
        <dbReference type="SAM" id="SignalP"/>
    </source>
</evidence>
<dbReference type="AlphaFoldDB" id="A0A1M5Z8M8"/>
<keyword evidence="1" id="KW-0732">Signal</keyword>
<dbReference type="STRING" id="1123282.SAMN02745823_03377"/>
<evidence type="ECO:0000313" key="3">
    <source>
        <dbReference type="Proteomes" id="UP000183995"/>
    </source>
</evidence>